<evidence type="ECO:0000313" key="1">
    <source>
        <dbReference type="EMBL" id="KIM44582.1"/>
    </source>
</evidence>
<reference evidence="1 2" key="1">
    <citation type="submission" date="2014-04" db="EMBL/GenBank/DDBJ databases">
        <authorList>
            <consortium name="DOE Joint Genome Institute"/>
            <person name="Kuo A."/>
            <person name="Gay G."/>
            <person name="Dore J."/>
            <person name="Kohler A."/>
            <person name="Nagy L.G."/>
            <person name="Floudas D."/>
            <person name="Copeland A."/>
            <person name="Barry K.W."/>
            <person name="Cichocki N."/>
            <person name="Veneault-Fourrey C."/>
            <person name="LaButti K."/>
            <person name="Lindquist E.A."/>
            <person name="Lipzen A."/>
            <person name="Lundell T."/>
            <person name="Morin E."/>
            <person name="Murat C."/>
            <person name="Sun H."/>
            <person name="Tunlid A."/>
            <person name="Henrissat B."/>
            <person name="Grigoriev I.V."/>
            <person name="Hibbett D.S."/>
            <person name="Martin F."/>
            <person name="Nordberg H.P."/>
            <person name="Cantor M.N."/>
            <person name="Hua S.X."/>
        </authorList>
    </citation>
    <scope>NUCLEOTIDE SEQUENCE [LARGE SCALE GENOMIC DNA]</scope>
    <source>
        <strain evidence="2">h7</strain>
    </source>
</reference>
<sequence>MAWAAHSRKNPLSREHDSAASTMKNIGMKMWNLRYMEATYVATKMRTARTVGTKAS</sequence>
<accession>A0A0C2YUA4</accession>
<protein>
    <submittedName>
        <fullName evidence="1">Uncharacterized protein</fullName>
    </submittedName>
</protein>
<feature type="non-terminal residue" evidence="1">
    <location>
        <position position="56"/>
    </location>
</feature>
<organism evidence="1 2">
    <name type="scientific">Hebeloma cylindrosporum</name>
    <dbReference type="NCBI Taxonomy" id="76867"/>
    <lineage>
        <taxon>Eukaryota</taxon>
        <taxon>Fungi</taxon>
        <taxon>Dikarya</taxon>
        <taxon>Basidiomycota</taxon>
        <taxon>Agaricomycotina</taxon>
        <taxon>Agaricomycetes</taxon>
        <taxon>Agaricomycetidae</taxon>
        <taxon>Agaricales</taxon>
        <taxon>Agaricineae</taxon>
        <taxon>Hymenogastraceae</taxon>
        <taxon>Hebeloma</taxon>
    </lineage>
</organism>
<reference evidence="2" key="2">
    <citation type="submission" date="2015-01" db="EMBL/GenBank/DDBJ databases">
        <title>Evolutionary Origins and Diversification of the Mycorrhizal Mutualists.</title>
        <authorList>
            <consortium name="DOE Joint Genome Institute"/>
            <consortium name="Mycorrhizal Genomics Consortium"/>
            <person name="Kohler A."/>
            <person name="Kuo A."/>
            <person name="Nagy L.G."/>
            <person name="Floudas D."/>
            <person name="Copeland A."/>
            <person name="Barry K.W."/>
            <person name="Cichocki N."/>
            <person name="Veneault-Fourrey C."/>
            <person name="LaButti K."/>
            <person name="Lindquist E.A."/>
            <person name="Lipzen A."/>
            <person name="Lundell T."/>
            <person name="Morin E."/>
            <person name="Murat C."/>
            <person name="Riley R."/>
            <person name="Ohm R."/>
            <person name="Sun H."/>
            <person name="Tunlid A."/>
            <person name="Henrissat B."/>
            <person name="Grigoriev I.V."/>
            <person name="Hibbett D.S."/>
            <person name="Martin F."/>
        </authorList>
    </citation>
    <scope>NUCLEOTIDE SEQUENCE [LARGE SCALE GENOMIC DNA]</scope>
    <source>
        <strain evidence="2">h7</strain>
    </source>
</reference>
<dbReference type="Proteomes" id="UP000053424">
    <property type="component" value="Unassembled WGS sequence"/>
</dbReference>
<evidence type="ECO:0000313" key="2">
    <source>
        <dbReference type="Proteomes" id="UP000053424"/>
    </source>
</evidence>
<dbReference type="EMBL" id="KN831773">
    <property type="protein sequence ID" value="KIM44582.1"/>
    <property type="molecule type" value="Genomic_DNA"/>
</dbReference>
<dbReference type="AlphaFoldDB" id="A0A0C2YUA4"/>
<name>A0A0C2YUA4_HEBCY</name>
<proteinExistence type="predicted"/>
<keyword evidence="2" id="KW-1185">Reference proteome</keyword>
<dbReference type="HOGENOM" id="CLU_3019864_0_0_1"/>
<gene>
    <name evidence="1" type="ORF">M413DRAFT_442552</name>
</gene>